<evidence type="ECO:0000313" key="1">
    <source>
        <dbReference type="EMBL" id="KIO19810.1"/>
    </source>
</evidence>
<accession>A0A0C3PXK3</accession>
<reference evidence="1 2" key="1">
    <citation type="submission" date="2014-04" db="EMBL/GenBank/DDBJ databases">
        <authorList>
            <consortium name="DOE Joint Genome Institute"/>
            <person name="Kuo A."/>
            <person name="Girlanda M."/>
            <person name="Perotto S."/>
            <person name="Kohler A."/>
            <person name="Nagy L.G."/>
            <person name="Floudas D."/>
            <person name="Copeland A."/>
            <person name="Barry K.W."/>
            <person name="Cichocki N."/>
            <person name="Veneault-Fourrey C."/>
            <person name="LaButti K."/>
            <person name="Lindquist E.A."/>
            <person name="Lipzen A."/>
            <person name="Lundell T."/>
            <person name="Morin E."/>
            <person name="Murat C."/>
            <person name="Sun H."/>
            <person name="Tunlid A."/>
            <person name="Henrissat B."/>
            <person name="Grigoriev I.V."/>
            <person name="Hibbett D.S."/>
            <person name="Martin F."/>
            <person name="Nordberg H.P."/>
            <person name="Cantor M.N."/>
            <person name="Hua S.X."/>
        </authorList>
    </citation>
    <scope>NUCLEOTIDE SEQUENCE [LARGE SCALE GENOMIC DNA]</scope>
    <source>
        <strain evidence="1 2">MUT 4182</strain>
    </source>
</reference>
<proteinExistence type="predicted"/>
<dbReference type="EMBL" id="KN823201">
    <property type="protein sequence ID" value="KIO19810.1"/>
    <property type="molecule type" value="Genomic_DNA"/>
</dbReference>
<keyword evidence="2" id="KW-1185">Reference proteome</keyword>
<organism evidence="1 2">
    <name type="scientific">Tulasnella calospora MUT 4182</name>
    <dbReference type="NCBI Taxonomy" id="1051891"/>
    <lineage>
        <taxon>Eukaryota</taxon>
        <taxon>Fungi</taxon>
        <taxon>Dikarya</taxon>
        <taxon>Basidiomycota</taxon>
        <taxon>Agaricomycotina</taxon>
        <taxon>Agaricomycetes</taxon>
        <taxon>Cantharellales</taxon>
        <taxon>Tulasnellaceae</taxon>
        <taxon>Tulasnella</taxon>
    </lineage>
</organism>
<gene>
    <name evidence="1" type="ORF">M407DRAFT_144467</name>
</gene>
<dbReference type="Proteomes" id="UP000054248">
    <property type="component" value="Unassembled WGS sequence"/>
</dbReference>
<name>A0A0C3PXK3_9AGAM</name>
<dbReference type="HOGENOM" id="CLU_2308149_0_0_1"/>
<reference evidence="2" key="2">
    <citation type="submission" date="2015-01" db="EMBL/GenBank/DDBJ databases">
        <title>Evolutionary Origins and Diversification of the Mycorrhizal Mutualists.</title>
        <authorList>
            <consortium name="DOE Joint Genome Institute"/>
            <consortium name="Mycorrhizal Genomics Consortium"/>
            <person name="Kohler A."/>
            <person name="Kuo A."/>
            <person name="Nagy L.G."/>
            <person name="Floudas D."/>
            <person name="Copeland A."/>
            <person name="Barry K.W."/>
            <person name="Cichocki N."/>
            <person name="Veneault-Fourrey C."/>
            <person name="LaButti K."/>
            <person name="Lindquist E.A."/>
            <person name="Lipzen A."/>
            <person name="Lundell T."/>
            <person name="Morin E."/>
            <person name="Murat C."/>
            <person name="Riley R."/>
            <person name="Ohm R."/>
            <person name="Sun H."/>
            <person name="Tunlid A."/>
            <person name="Henrissat B."/>
            <person name="Grigoriev I.V."/>
            <person name="Hibbett D.S."/>
            <person name="Martin F."/>
        </authorList>
    </citation>
    <scope>NUCLEOTIDE SEQUENCE [LARGE SCALE GENOMIC DNA]</scope>
    <source>
        <strain evidence="2">MUT 4182</strain>
    </source>
</reference>
<sequence length="100" mass="11149">MINLGMGVVQTGLPDQISWFSSSTSSYRAKFTLHLELTVLQLALCRHKYIDGGPRKGNLVSKFASKLNIASSCSFLMTSPSTPFGHWIAEFNRGGYFCYY</sequence>
<protein>
    <submittedName>
        <fullName evidence="1">Uncharacterized protein</fullName>
    </submittedName>
</protein>
<evidence type="ECO:0000313" key="2">
    <source>
        <dbReference type="Proteomes" id="UP000054248"/>
    </source>
</evidence>
<dbReference type="AlphaFoldDB" id="A0A0C3PXK3"/>